<organism evidence="2 3">
    <name type="scientific">Pseudomonas cremoris</name>
    <dbReference type="NCBI Taxonomy" id="2724178"/>
    <lineage>
        <taxon>Bacteria</taxon>
        <taxon>Pseudomonadati</taxon>
        <taxon>Pseudomonadota</taxon>
        <taxon>Gammaproteobacteria</taxon>
        <taxon>Pseudomonadales</taxon>
        <taxon>Pseudomonadaceae</taxon>
        <taxon>Pseudomonas</taxon>
    </lineage>
</organism>
<dbReference type="EMBL" id="JAAXCY010000005">
    <property type="protein sequence ID" value="MBC2407164.1"/>
    <property type="molecule type" value="Genomic_DNA"/>
</dbReference>
<dbReference type="Proteomes" id="UP000520513">
    <property type="component" value="Unassembled WGS sequence"/>
</dbReference>
<evidence type="ECO:0000313" key="4">
    <source>
        <dbReference type="Proteomes" id="UP000534677"/>
    </source>
</evidence>
<protein>
    <submittedName>
        <fullName evidence="2">Uncharacterized protein</fullName>
    </submittedName>
</protein>
<gene>
    <name evidence="1" type="ORF">HF209_09480</name>
    <name evidence="2" type="ORF">HF257_14220</name>
</gene>
<sequence>MSGYIIPRNNLLEAGTIEPSNNNVISRAAIAGGKAMFYIPIYDDISMGDTVSGYISTDGDWHFAVEDQITSLVERFKVEVPDVIFASPVTRATVTYIVNCQIRSDATEYKVVD</sequence>
<comment type="caution">
    <text evidence="2">The sequence shown here is derived from an EMBL/GenBank/DDBJ whole genome shotgun (WGS) entry which is preliminary data.</text>
</comment>
<dbReference type="RefSeq" id="WP_185706533.1">
    <property type="nucleotide sequence ID" value="NZ_JAAXCY010000005.1"/>
</dbReference>
<evidence type="ECO:0000313" key="1">
    <source>
        <dbReference type="EMBL" id="MBC2381175.1"/>
    </source>
</evidence>
<name>A0A7X1AM79_9PSED</name>
<evidence type="ECO:0000313" key="2">
    <source>
        <dbReference type="EMBL" id="MBC2407164.1"/>
    </source>
</evidence>
<keyword evidence="4" id="KW-1185">Reference proteome</keyword>
<reference evidence="3 4" key="1">
    <citation type="submission" date="2020-04" db="EMBL/GenBank/DDBJ databases">
        <title>Pseudomonas crami sp. nov., a novel proteolytic bacterial species isolated from cream.</title>
        <authorList>
            <person name="Hofmann K."/>
            <person name="Woller A."/>
            <person name="Huptas C."/>
            <person name="Wenning M."/>
            <person name="Scherer S."/>
            <person name="Doll E.V."/>
        </authorList>
    </citation>
    <scope>NUCLEOTIDE SEQUENCE [LARGE SCALE GENOMIC DNA]</scope>
    <source>
        <strain evidence="1 4">WS 5096</strain>
        <strain evidence="2 3">WS 5106</strain>
    </source>
</reference>
<evidence type="ECO:0000313" key="3">
    <source>
        <dbReference type="Proteomes" id="UP000520513"/>
    </source>
</evidence>
<accession>A0A7X1AM79</accession>
<proteinExistence type="predicted"/>
<dbReference type="Proteomes" id="UP000534677">
    <property type="component" value="Unassembled WGS sequence"/>
</dbReference>
<dbReference type="AlphaFoldDB" id="A0A7X1AM79"/>
<dbReference type="EMBL" id="JAAXCZ010000004">
    <property type="protein sequence ID" value="MBC2381175.1"/>
    <property type="molecule type" value="Genomic_DNA"/>
</dbReference>